<reference evidence="6" key="1">
    <citation type="submission" date="2020-10" db="EMBL/GenBank/DDBJ databases">
        <authorList>
            <person name="Gilroy R."/>
        </authorList>
    </citation>
    <scope>NUCLEOTIDE SEQUENCE</scope>
    <source>
        <strain evidence="6">7293</strain>
    </source>
</reference>
<dbReference type="GO" id="GO:0051304">
    <property type="term" value="P:chromosome separation"/>
    <property type="evidence" value="ECO:0007669"/>
    <property type="project" value="InterPro"/>
</dbReference>
<evidence type="ECO:0000256" key="4">
    <source>
        <dbReference type="ARBA" id="ARBA00023306"/>
    </source>
</evidence>
<feature type="compositionally biased region" description="Basic and acidic residues" evidence="5">
    <location>
        <begin position="219"/>
        <end position="244"/>
    </location>
</feature>
<reference evidence="6" key="2">
    <citation type="journal article" date="2021" name="PeerJ">
        <title>Extensive microbial diversity within the chicken gut microbiome revealed by metagenomics and culture.</title>
        <authorList>
            <person name="Gilroy R."/>
            <person name="Ravi A."/>
            <person name="Getino M."/>
            <person name="Pursley I."/>
            <person name="Horton D.L."/>
            <person name="Alikhan N.F."/>
            <person name="Baker D."/>
            <person name="Gharbi K."/>
            <person name="Hall N."/>
            <person name="Watson M."/>
            <person name="Adriaenssens E.M."/>
            <person name="Foster-Nyarko E."/>
            <person name="Jarju S."/>
            <person name="Secka A."/>
            <person name="Antonio M."/>
            <person name="Oren A."/>
            <person name="Chaudhuri R.R."/>
            <person name="La Ragione R."/>
            <person name="Hildebrand F."/>
            <person name="Pallen M.J."/>
        </authorList>
    </citation>
    <scope>NUCLEOTIDE SEQUENCE</scope>
    <source>
        <strain evidence="6">7293</strain>
    </source>
</reference>
<dbReference type="PANTHER" id="PTHR34298:SF2">
    <property type="entry name" value="SEGREGATION AND CONDENSATION PROTEIN B"/>
    <property type="match status" value="1"/>
</dbReference>
<keyword evidence="3" id="KW-0159">Chromosome partition</keyword>
<dbReference type="Gene3D" id="1.10.10.10">
    <property type="entry name" value="Winged helix-like DNA-binding domain superfamily/Winged helix DNA-binding domain"/>
    <property type="match status" value="2"/>
</dbReference>
<organism evidence="6 7">
    <name type="scientific">Candidatus Ornithospirochaeta stercoripullorum</name>
    <dbReference type="NCBI Taxonomy" id="2840899"/>
    <lineage>
        <taxon>Bacteria</taxon>
        <taxon>Pseudomonadati</taxon>
        <taxon>Spirochaetota</taxon>
        <taxon>Spirochaetia</taxon>
        <taxon>Spirochaetales</taxon>
        <taxon>Spirochaetaceae</taxon>
        <taxon>Spirochaetaceae incertae sedis</taxon>
        <taxon>Candidatus Ornithospirochaeta</taxon>
    </lineage>
</organism>
<dbReference type="NCBIfam" id="TIGR00281">
    <property type="entry name" value="SMC-Scp complex subunit ScpB"/>
    <property type="match status" value="1"/>
</dbReference>
<name>A0A9D9DZL8_9SPIO</name>
<dbReference type="InterPro" id="IPR005234">
    <property type="entry name" value="ScpB_csome_segregation"/>
</dbReference>
<evidence type="ECO:0000313" key="7">
    <source>
        <dbReference type="Proteomes" id="UP000823615"/>
    </source>
</evidence>
<evidence type="ECO:0000256" key="1">
    <source>
        <dbReference type="ARBA" id="ARBA00022490"/>
    </source>
</evidence>
<comment type="caution">
    <text evidence="6">The sequence shown here is derived from an EMBL/GenBank/DDBJ whole genome shotgun (WGS) entry which is preliminary data.</text>
</comment>
<evidence type="ECO:0000256" key="5">
    <source>
        <dbReference type="SAM" id="MobiDB-lite"/>
    </source>
</evidence>
<evidence type="ECO:0000256" key="2">
    <source>
        <dbReference type="ARBA" id="ARBA00022618"/>
    </source>
</evidence>
<feature type="compositionally biased region" description="Acidic residues" evidence="5">
    <location>
        <begin position="206"/>
        <end position="218"/>
    </location>
</feature>
<dbReference type="Proteomes" id="UP000823615">
    <property type="component" value="Unassembled WGS sequence"/>
</dbReference>
<dbReference type="InterPro" id="IPR036388">
    <property type="entry name" value="WH-like_DNA-bd_sf"/>
</dbReference>
<proteinExistence type="predicted"/>
<keyword evidence="1" id="KW-0963">Cytoplasm</keyword>
<evidence type="ECO:0000313" key="6">
    <source>
        <dbReference type="EMBL" id="MBO8435451.1"/>
    </source>
</evidence>
<feature type="region of interest" description="Disordered" evidence="5">
    <location>
        <begin position="182"/>
        <end position="255"/>
    </location>
</feature>
<gene>
    <name evidence="6" type="primary">scpB</name>
    <name evidence="6" type="ORF">IAA97_00500</name>
</gene>
<evidence type="ECO:0000256" key="3">
    <source>
        <dbReference type="ARBA" id="ARBA00022829"/>
    </source>
</evidence>
<keyword evidence="4" id="KW-0131">Cell cycle</keyword>
<dbReference type="GO" id="GO:0051301">
    <property type="term" value="P:cell division"/>
    <property type="evidence" value="ECO:0007669"/>
    <property type="project" value="UniProtKB-KW"/>
</dbReference>
<dbReference type="PANTHER" id="PTHR34298">
    <property type="entry name" value="SEGREGATION AND CONDENSATION PROTEIN B"/>
    <property type="match status" value="1"/>
</dbReference>
<accession>A0A9D9DZL8</accession>
<dbReference type="InterPro" id="IPR036390">
    <property type="entry name" value="WH_DNA-bd_sf"/>
</dbReference>
<sequence length="255" mass="29421">MTMRTMLSDEARLCEVVLYIENQPLSLDRITELTGIKPDLVEDALQELRDDYNERGSGLMLTEDEDLYSFAPSPDLYPQLKQNYGRKVDKRLSRAALETLAIVAYKQPVTRKEIKDIRGVDSDSIVKLLREKDYIKVVGRSSQQGHPCLYSTTRKFLFEFKLTSIADLPKLSEVDRMRFEKEEDAKEVDFPEDEEEYIPPRKEVETGEVDSIDLSGDDIPERRSVKGKKKKEDKTDKTEEKTEEAIGDEDGRDEE</sequence>
<keyword evidence="2" id="KW-0132">Cell division</keyword>
<dbReference type="Pfam" id="PF04079">
    <property type="entry name" value="SMC_ScpB"/>
    <property type="match status" value="1"/>
</dbReference>
<protein>
    <submittedName>
        <fullName evidence="6">SMC-Scp complex subunit ScpB</fullName>
    </submittedName>
</protein>
<dbReference type="EMBL" id="JADIMT010000008">
    <property type="protein sequence ID" value="MBO8435451.1"/>
    <property type="molecule type" value="Genomic_DNA"/>
</dbReference>
<feature type="compositionally biased region" description="Acidic residues" evidence="5">
    <location>
        <begin position="245"/>
        <end position="255"/>
    </location>
</feature>
<dbReference type="SUPFAM" id="SSF46785">
    <property type="entry name" value="Winged helix' DNA-binding domain"/>
    <property type="match status" value="2"/>
</dbReference>
<dbReference type="AlphaFoldDB" id="A0A9D9DZL8"/>